<feature type="compositionally biased region" description="Basic and acidic residues" evidence="7">
    <location>
        <begin position="2734"/>
        <end position="2747"/>
    </location>
</feature>
<dbReference type="InterPro" id="IPR000253">
    <property type="entry name" value="FHA_dom"/>
</dbReference>
<dbReference type="GO" id="GO:0051983">
    <property type="term" value="P:regulation of chromosome segregation"/>
    <property type="evidence" value="ECO:0007669"/>
    <property type="project" value="TreeGrafter"/>
</dbReference>
<feature type="region of interest" description="Disordered" evidence="7">
    <location>
        <begin position="1617"/>
        <end position="1637"/>
    </location>
</feature>
<keyword evidence="6" id="KW-0131">Cell cycle</keyword>
<evidence type="ECO:0000256" key="6">
    <source>
        <dbReference type="ARBA" id="ARBA00023306"/>
    </source>
</evidence>
<feature type="compositionally biased region" description="Polar residues" evidence="7">
    <location>
        <begin position="580"/>
        <end position="604"/>
    </location>
</feature>
<dbReference type="Gene3D" id="2.60.200.20">
    <property type="match status" value="1"/>
</dbReference>
<feature type="compositionally biased region" description="Low complexity" evidence="7">
    <location>
        <begin position="1932"/>
        <end position="1946"/>
    </location>
</feature>
<feature type="region of interest" description="Disordered" evidence="7">
    <location>
        <begin position="725"/>
        <end position="1021"/>
    </location>
</feature>
<evidence type="ECO:0000256" key="2">
    <source>
        <dbReference type="ARBA" id="ARBA00022499"/>
    </source>
</evidence>
<dbReference type="Pfam" id="PF15276">
    <property type="entry name" value="PP1_bind"/>
    <property type="match status" value="1"/>
</dbReference>
<feature type="compositionally biased region" description="Polar residues" evidence="7">
    <location>
        <begin position="990"/>
        <end position="1021"/>
    </location>
</feature>
<feature type="compositionally biased region" description="Basic residues" evidence="7">
    <location>
        <begin position="394"/>
        <end position="404"/>
    </location>
</feature>
<feature type="compositionally biased region" description="Polar residues" evidence="7">
    <location>
        <begin position="2285"/>
        <end position="2298"/>
    </location>
</feature>
<dbReference type="GO" id="GO:0007088">
    <property type="term" value="P:regulation of mitotic nuclear division"/>
    <property type="evidence" value="ECO:0007669"/>
    <property type="project" value="TreeGrafter"/>
</dbReference>
<dbReference type="CDD" id="cd22673">
    <property type="entry name" value="FHA_Ki67"/>
    <property type="match status" value="1"/>
</dbReference>
<organism evidence="9 10">
    <name type="scientific">Acipenser oxyrinchus oxyrinchus</name>
    <dbReference type="NCBI Taxonomy" id="40147"/>
    <lineage>
        <taxon>Eukaryota</taxon>
        <taxon>Metazoa</taxon>
        <taxon>Chordata</taxon>
        <taxon>Craniata</taxon>
        <taxon>Vertebrata</taxon>
        <taxon>Euteleostomi</taxon>
        <taxon>Actinopterygii</taxon>
        <taxon>Chondrostei</taxon>
        <taxon>Acipenseriformes</taxon>
        <taxon>Acipenseridae</taxon>
        <taxon>Acipenser</taxon>
    </lineage>
</organism>
<dbReference type="PROSITE" id="PS50006">
    <property type="entry name" value="FHA_DOMAIN"/>
    <property type="match status" value="1"/>
</dbReference>
<feature type="compositionally biased region" description="Basic and acidic residues" evidence="7">
    <location>
        <begin position="224"/>
        <end position="234"/>
    </location>
</feature>
<feature type="compositionally biased region" description="Basic residues" evidence="7">
    <location>
        <begin position="2040"/>
        <end position="2049"/>
    </location>
</feature>
<feature type="region of interest" description="Disordered" evidence="7">
    <location>
        <begin position="1065"/>
        <end position="1095"/>
    </location>
</feature>
<feature type="compositionally biased region" description="Basic residues" evidence="7">
    <location>
        <begin position="1796"/>
        <end position="1805"/>
    </location>
</feature>
<feature type="compositionally biased region" description="Polar residues" evidence="7">
    <location>
        <begin position="1554"/>
        <end position="1576"/>
    </location>
</feature>
<dbReference type="InterPro" id="IPR008984">
    <property type="entry name" value="SMAD_FHA_dom_sf"/>
</dbReference>
<feature type="region of interest" description="Disordered" evidence="7">
    <location>
        <begin position="2694"/>
        <end position="2754"/>
    </location>
</feature>
<feature type="region of interest" description="Disordered" evidence="7">
    <location>
        <begin position="2212"/>
        <end position="2420"/>
    </location>
</feature>
<feature type="compositionally biased region" description="Polar residues" evidence="7">
    <location>
        <begin position="1761"/>
        <end position="1772"/>
    </location>
</feature>
<keyword evidence="4" id="KW-0832">Ubl conjugation</keyword>
<name>A0AAD8D8W0_ACIOX</name>
<sequence length="2754" mass="298800">MPLHGKIVVIKRSGADGTEFPLTAQLCLFGRKPDCDIRIQLPHVSKEHCKIEVNENKEVIVTNLSTVNPTRLNGKIVHQSESLKDRDVITIIDRSFRFEYPPELTPKKRRLSASAKNETLQVLHVQQVKDTVCLSPGNQRQSTTLTSDASYDLKEAKAIGTELLSEAHIKNATPGKKDASDTEFAHNHRGNQEKLLEGLSPFSQLYKTLKRQFQTNDDYQAFSKDGKTPRKASRDAAPQTPLSRRKSDKINPTRAVEIQINEDKSKANHELPLEVKSTPKSAEEATSQILVSCVSSEEKNTLEDELNKEIIDLPRFRRRSKVVNDLQSDAVNGETSQISNMTDIIVTPKDDRRSASRGRSSIRIVMSADNEDDGFVEPSVSDNEASSVNGTPKSKGKGRPRKSPLKGDHAGGNSVCESAKEIPTLVENVMGTDQETHKRRRRSSQTPPVKLAEKEKESGEEAQHKQDSFSKAKETPKSKRNGRQFTLQRSISADEVLKEIQELPSSAEEMASEGKKTETPKKGRKSIESETPASEAELIPKKVSSSPRWRSRSLSPGSLETQDLVNGIITPQEEKKVVTPKTQESPVTNEVSPKQKTPSSSPRRNSGKAILKAEQVLSEIESLAPPSGENGAVETGTKKTSSKKRRSAELQEKLVETPLKRKRVSFAGHLSPELFDKRLPPDSPLRKGAMPTRLSLSVGSKGPSVLRRVSTIGIKYSLIKEFSEDNLSPLKPSPNKKASPKKTPSKLNTLSLDKKSQKLIAKTLSPAKSVAKTPSPDRKSLSGTAKTTSLGRKLPATASKMPSLAITITKTPPPGKNSPARPSARTPSPARPSARTPSPARPSARTPSPARPSARTPSPARPSARTPSPARPSARTPSPARPSARTPSPARPSARTPSSNRNTTKTPSPARSAAKTPSPARSITKTPSSNRKSLSSSSKTPSPAMSLAKTPSPGRKSLAGAAKTPYPSGAAKMPLPSRWSLAGAAEMPSPNKSVTKTPSTGKKSLGTSANTTPVVLTTTPKSGTPYVSGRFSVSHITTPSPIPEQSTAVSKAEPVAEEIHCDAVTPKPSHRRKSIQSAAKKTPSRRKSSILDAVHSRSGASKANLLVARSWADIVKLGAPKTQRMVFAKKQATKVKKVTIKKVTSKMPKTPAQKIKGHFSTGHADSPMTIVVGRAHARAVKPAGQVPKLVRNVALMKRSMEMNESFTGIAEMFSTPVNEKPRRTPRRASASTEFICSTPVSLTDASVLNTPEETGEMVVSPLSAPSTARRGRYNKDAVTRLLQEKESSYSIVKTPAKEIIAPIDLSGGSQVRVQPSEKVVDTSEQTLVEKTASETDEGCKKLMRTPKQKAEPLVALTGVKRLMKTPKQKSKQIEDFRGLKRLLRTPKKPKVQIIEDFVGVKRIMTTPKQKASPVEDMVGIKRLMRTPKHKGESVEDMSGISRTMKSPKLKMAPVEGFAVLQELMEQPEEKKQDHKSKLITETFEASETKRESKKHESVRTLAILAQSSIAAQQPPSRRSCRGDCEISVLPTPLNNCGRTEQVKLTVDIAEHSAVESSTDTPIESVKASTAQTASTRKSGRGSKASDVELSSLEAISVEVCQVKSDNISKPTTVHVKLSPTPKRATHGTENKVTSRSDTLAPPAFEIALVKESSIDSVKLSTPPRRSHGNEKDTVQNESSISSPPVNKTPRGNKRMQNVEQNYASTELTDLTVEIVKASAVSAKWTHSGQIKEVETPALPPETKQKIEEVDHMLNEVATAEESISQSVSSPTAKRSHGAIKDVTDLDTTALPAPMKKSLRDRKARHHSDETQETSTEVVADESVISLPMLKRSRRGAVKDFAEEVITSLPTPTKKSGRGRKAKQNSEDKHEASTKVVAEESCPESVMPKPKRSRQGAVKDIVRAEMTASLAPTKKSGRGRKARPNSDDTQETSAEVVVAEESSLESVMPFSTAKRSEQGAVKDTAELETTASPAPIRKSGRGRKAKSNSDDTQETSIKVVSAEESLPESVIRSPRTKRSQQGAVKDTAELETTASPAPTKKSGRGRKAKQNSKEKPEMFTKVAAAEESCPGSVMLSPTTKRLQQGAVKDTVGVETTASPAPTMKSGRGRKPKPSLDGTHETPVEAVAAESVMSSPSTKRSRRGAHRDTAEVETVPTKTSGRGRKAKQNTEDPYETSLVAVAVEKSCPESLMLSPTTKRSRQGVVNHAAEVTITASPADTKKFGRGRKTKQNSDDTLKSSAEVDATESELPSPTTKGARRGAIKDIAEKETTASLGLIKKSGRGRTAKQNSNDTQETSIEVTAAEKSCPESVMPSPTIKRSQRGTIKDTAEAETISAAPIKKSGRGRNVKHVEEIEHTSTEVPEESQAESVKISLLSKRSRRCTIEDTAMQKTRHGKKVSPVREKRGTTKKNAEDAETEELQTSKNSVIVDEIKNLSKKKVKWSTGLTMENNTSENNAVEHLSATEKRLQRGKARSEKGKTLDIEVPVQPAKPCRGRPGRKPKMTEAEMLQEQVADEPSSKEGSKQAVGVSSKREASLEIISNNVTAIEKEGLCGKSGSKRKMICKESDNANFEEQENVLIEVAPKRGRHGKAKTTVDKEAQSSTGPSASTVEIKAVPVVEAVKPRSIKRTGRAKASSQQKLDLPKETNEDHFIDESASQAEKPVKLKKPIGRGKRKLELEAETEADVSFLSPLKSTRRKRANLTNEAETRTLKTAADDNVTQEKVSRRRGAAAASDKKTAATKTEGKPVRSTRRR</sequence>
<keyword evidence="2" id="KW-1017">Isopeptide bond</keyword>
<feature type="compositionally biased region" description="Low complexity" evidence="7">
    <location>
        <begin position="818"/>
        <end position="899"/>
    </location>
</feature>
<feature type="compositionally biased region" description="Polar residues" evidence="7">
    <location>
        <begin position="900"/>
        <end position="909"/>
    </location>
</feature>
<accession>A0AAD8D8W0</accession>
<gene>
    <name evidence="9" type="primary">MKI67</name>
    <name evidence="9" type="ORF">AOXY_G14687</name>
</gene>
<evidence type="ECO:0000256" key="4">
    <source>
        <dbReference type="ARBA" id="ARBA00022843"/>
    </source>
</evidence>
<dbReference type="Proteomes" id="UP001230051">
    <property type="component" value="Unassembled WGS sequence"/>
</dbReference>
<feature type="compositionally biased region" description="Basic and acidic residues" evidence="7">
    <location>
        <begin position="2399"/>
        <end position="2412"/>
    </location>
</feature>
<dbReference type="InterPro" id="IPR012568">
    <property type="entry name" value="KI67R"/>
</dbReference>
<feature type="region of interest" description="Disordered" evidence="7">
    <location>
        <begin position="1760"/>
        <end position="1818"/>
    </location>
</feature>
<evidence type="ECO:0000259" key="8">
    <source>
        <dbReference type="PROSITE" id="PS50006"/>
    </source>
</evidence>
<feature type="region of interest" description="Disordered" evidence="7">
    <location>
        <begin position="1831"/>
        <end position="2171"/>
    </location>
</feature>
<feature type="compositionally biased region" description="Polar residues" evidence="7">
    <location>
        <begin position="380"/>
        <end position="392"/>
    </location>
</feature>
<feature type="compositionally biased region" description="Low complexity" evidence="7">
    <location>
        <begin position="727"/>
        <end position="737"/>
    </location>
</feature>
<feature type="region of interest" description="Disordered" evidence="7">
    <location>
        <begin position="2448"/>
        <end position="2533"/>
    </location>
</feature>
<feature type="region of interest" description="Disordered" evidence="7">
    <location>
        <begin position="220"/>
        <end position="270"/>
    </location>
</feature>
<keyword evidence="3" id="KW-0597">Phosphoprotein</keyword>
<feature type="region of interest" description="Disordered" evidence="7">
    <location>
        <begin position="671"/>
        <end position="702"/>
    </location>
</feature>
<feature type="compositionally biased region" description="Polar residues" evidence="7">
    <location>
        <begin position="781"/>
        <end position="790"/>
    </location>
</feature>
<feature type="compositionally biased region" description="Low complexity" evidence="7">
    <location>
        <begin position="544"/>
        <end position="559"/>
    </location>
</feature>
<evidence type="ECO:0000256" key="7">
    <source>
        <dbReference type="SAM" id="MobiDB-lite"/>
    </source>
</evidence>
<dbReference type="PANTHER" id="PTHR21603:SF17">
    <property type="entry name" value="PROLIFERATION MARKER PROTEIN KI-67"/>
    <property type="match status" value="1"/>
</dbReference>
<feature type="compositionally biased region" description="Basic and acidic residues" evidence="7">
    <location>
        <begin position="451"/>
        <end position="477"/>
    </location>
</feature>
<feature type="compositionally biased region" description="Basic and acidic residues" evidence="7">
    <location>
        <begin position="2461"/>
        <end position="2481"/>
    </location>
</feature>
<dbReference type="Pfam" id="PF08065">
    <property type="entry name" value="KI67R"/>
    <property type="match status" value="1"/>
</dbReference>
<dbReference type="Pfam" id="PF00498">
    <property type="entry name" value="FHA"/>
    <property type="match status" value="1"/>
</dbReference>
<feature type="compositionally biased region" description="Polar residues" evidence="7">
    <location>
        <begin position="1675"/>
        <end position="1685"/>
    </location>
</feature>
<feature type="compositionally biased region" description="Low complexity" evidence="7">
    <location>
        <begin position="925"/>
        <end position="943"/>
    </location>
</feature>
<feature type="region of interest" description="Disordered" evidence="7">
    <location>
        <begin position="2624"/>
        <end position="2676"/>
    </location>
</feature>
<feature type="compositionally biased region" description="Basic and acidic residues" evidence="7">
    <location>
        <begin position="647"/>
        <end position="656"/>
    </location>
</feature>
<evidence type="ECO:0000256" key="1">
    <source>
        <dbReference type="ARBA" id="ARBA00004123"/>
    </source>
</evidence>
<feature type="compositionally biased region" description="Basic and acidic residues" evidence="7">
    <location>
        <begin position="261"/>
        <end position="270"/>
    </location>
</feature>
<proteinExistence type="predicted"/>
<keyword evidence="10" id="KW-1185">Reference proteome</keyword>
<feature type="region of interest" description="Disordered" evidence="7">
    <location>
        <begin position="343"/>
        <end position="656"/>
    </location>
</feature>
<feature type="compositionally biased region" description="Basic and acidic residues" evidence="7">
    <location>
        <begin position="1863"/>
        <end position="1872"/>
    </location>
</feature>
<evidence type="ECO:0000256" key="5">
    <source>
        <dbReference type="ARBA" id="ARBA00023242"/>
    </source>
</evidence>
<keyword evidence="5" id="KW-0539">Nucleus</keyword>
<dbReference type="PANTHER" id="PTHR21603">
    <property type="entry name" value="ANTIGEN KI-67-LIKE PROTEIN"/>
    <property type="match status" value="1"/>
</dbReference>
<evidence type="ECO:0000313" key="9">
    <source>
        <dbReference type="EMBL" id="KAK1164394.1"/>
    </source>
</evidence>
<dbReference type="GO" id="GO:0005634">
    <property type="term" value="C:nucleus"/>
    <property type="evidence" value="ECO:0007669"/>
    <property type="project" value="UniProtKB-SubCell"/>
</dbReference>
<dbReference type="SMART" id="SM00240">
    <property type="entry name" value="FHA"/>
    <property type="match status" value="1"/>
</dbReference>
<feature type="compositionally biased region" description="Basic and acidic residues" evidence="7">
    <location>
        <begin position="2348"/>
        <end position="2357"/>
    </location>
</feature>
<feature type="domain" description="FHA" evidence="8">
    <location>
        <begin position="27"/>
        <end position="77"/>
    </location>
</feature>
<feature type="region of interest" description="Disordered" evidence="7">
    <location>
        <begin position="1553"/>
        <end position="1587"/>
    </location>
</feature>
<comment type="subcellular location">
    <subcellularLocation>
        <location evidence="1">Nucleus</location>
    </subcellularLocation>
</comment>
<dbReference type="GO" id="GO:0005694">
    <property type="term" value="C:chromosome"/>
    <property type="evidence" value="ECO:0007669"/>
    <property type="project" value="TreeGrafter"/>
</dbReference>
<evidence type="ECO:0000313" key="10">
    <source>
        <dbReference type="Proteomes" id="UP001230051"/>
    </source>
</evidence>
<dbReference type="SMART" id="SM01295">
    <property type="entry name" value="K167R"/>
    <property type="match status" value="1"/>
</dbReference>
<feature type="compositionally biased region" description="Basic residues" evidence="7">
    <location>
        <begin position="2664"/>
        <end position="2674"/>
    </location>
</feature>
<protein>
    <submittedName>
        <fullName evidence="9">Microtubule-associated protein futsch-like isoform X2</fullName>
    </submittedName>
</protein>
<dbReference type="InterPro" id="IPR029334">
    <property type="entry name" value="PP1-bd"/>
</dbReference>
<comment type="caution">
    <text evidence="9">The sequence shown here is derived from an EMBL/GenBank/DDBJ whole genome shotgun (WGS) entry which is preliminary data.</text>
</comment>
<evidence type="ECO:0000256" key="3">
    <source>
        <dbReference type="ARBA" id="ARBA00022553"/>
    </source>
</evidence>
<feature type="region of interest" description="Disordered" evidence="7">
    <location>
        <begin position="2580"/>
        <end position="2608"/>
    </location>
</feature>
<feature type="compositionally biased region" description="Basic and acidic residues" evidence="7">
    <location>
        <begin position="2641"/>
        <end position="2653"/>
    </location>
</feature>
<dbReference type="EMBL" id="JAGXEW010000013">
    <property type="protein sequence ID" value="KAK1164394.1"/>
    <property type="molecule type" value="Genomic_DNA"/>
</dbReference>
<feature type="compositionally biased region" description="Basic and acidic residues" evidence="7">
    <location>
        <begin position="512"/>
        <end position="528"/>
    </location>
</feature>
<feature type="compositionally biased region" description="Basic and acidic residues" evidence="7">
    <location>
        <begin position="2260"/>
        <end position="2269"/>
    </location>
</feature>
<reference evidence="9" key="1">
    <citation type="submission" date="2022-02" db="EMBL/GenBank/DDBJ databases">
        <title>Atlantic sturgeon de novo genome assembly.</title>
        <authorList>
            <person name="Stock M."/>
            <person name="Klopp C."/>
            <person name="Guiguen Y."/>
            <person name="Cabau C."/>
            <person name="Parinello H."/>
            <person name="Santidrian Yebra-Pimentel E."/>
            <person name="Kuhl H."/>
            <person name="Dirks R.P."/>
            <person name="Guessner J."/>
            <person name="Wuertz S."/>
            <person name="Du K."/>
            <person name="Schartl M."/>
        </authorList>
    </citation>
    <scope>NUCLEOTIDE SEQUENCE</scope>
    <source>
        <strain evidence="9">STURGEONOMICS-FGT-2020</strain>
        <tissue evidence="9">Whole blood</tissue>
    </source>
</reference>
<dbReference type="SUPFAM" id="SSF49879">
    <property type="entry name" value="SMAD/FHA domain"/>
    <property type="match status" value="1"/>
</dbReference>
<feature type="region of interest" description="Disordered" evidence="7">
    <location>
        <begin position="1657"/>
        <end position="1696"/>
    </location>
</feature>